<feature type="domain" description="N-acetyltransferase" evidence="2">
    <location>
        <begin position="10"/>
        <end position="158"/>
    </location>
</feature>
<evidence type="ECO:0000313" key="4">
    <source>
        <dbReference type="Proteomes" id="UP000234667"/>
    </source>
</evidence>
<dbReference type="Proteomes" id="UP000234667">
    <property type="component" value="Unassembled WGS sequence"/>
</dbReference>
<evidence type="ECO:0000256" key="1">
    <source>
        <dbReference type="ARBA" id="ARBA00022679"/>
    </source>
</evidence>
<protein>
    <submittedName>
        <fullName evidence="3">GNAT family N-acetyltransferase</fullName>
    </submittedName>
</protein>
<dbReference type="EMBL" id="PIDR01000491">
    <property type="protein sequence ID" value="PLO68511.1"/>
    <property type="molecule type" value="Genomic_DNA"/>
</dbReference>
<dbReference type="GO" id="GO:0008080">
    <property type="term" value="F:N-acetyltransferase activity"/>
    <property type="evidence" value="ECO:0007669"/>
    <property type="project" value="InterPro"/>
</dbReference>
<comment type="caution">
    <text evidence="3">The sequence shown here is derived from an EMBL/GenBank/DDBJ whole genome shotgun (WGS) entry which is preliminary data.</text>
</comment>
<sequence>MSGDSGGQSITVEKSDPFSSESHLLIEMLSAELAAITGDSGKSNFTVEAMNDDKALWVLAKNTHGEAIGCGAIRPITQNIAELKRMFSDRSVPGVGGALLTFLETSAKDMGYSELRLETRHINHRAVNFYEKNGYIRIENYGPYVGRTEAVCFSKALR</sequence>
<dbReference type="Pfam" id="PF00583">
    <property type="entry name" value="Acetyltransf_1"/>
    <property type="match status" value="1"/>
</dbReference>
<dbReference type="CDD" id="cd04301">
    <property type="entry name" value="NAT_SF"/>
    <property type="match status" value="1"/>
</dbReference>
<dbReference type="InterPro" id="IPR016181">
    <property type="entry name" value="Acyl_CoA_acyltransferase"/>
</dbReference>
<reference evidence="3 4" key="1">
    <citation type="submission" date="2017-11" db="EMBL/GenBank/DDBJ databases">
        <authorList>
            <person name="Han C.G."/>
        </authorList>
    </citation>
    <scope>NUCLEOTIDE SEQUENCE [LARGE SCALE GENOMIC DNA]</scope>
    <source>
        <strain evidence="3 4">A10</strain>
    </source>
</reference>
<dbReference type="SUPFAM" id="SSF55729">
    <property type="entry name" value="Acyl-CoA N-acyltransferases (Nat)"/>
    <property type="match status" value="1"/>
</dbReference>
<dbReference type="PANTHER" id="PTHR13947">
    <property type="entry name" value="GNAT FAMILY N-ACETYLTRANSFERASE"/>
    <property type="match status" value="1"/>
</dbReference>
<organism evidence="3 4">
    <name type="scientific">Klebsiella michiganensis</name>
    <dbReference type="NCBI Taxonomy" id="1134687"/>
    <lineage>
        <taxon>Bacteria</taxon>
        <taxon>Pseudomonadati</taxon>
        <taxon>Pseudomonadota</taxon>
        <taxon>Gammaproteobacteria</taxon>
        <taxon>Enterobacterales</taxon>
        <taxon>Enterobacteriaceae</taxon>
        <taxon>Klebsiella/Raoultella group</taxon>
        <taxon>Klebsiella</taxon>
    </lineage>
</organism>
<keyword evidence="1 3" id="KW-0808">Transferase</keyword>
<dbReference type="InterPro" id="IPR000182">
    <property type="entry name" value="GNAT_dom"/>
</dbReference>
<dbReference type="AlphaFoldDB" id="A0A2J5PR05"/>
<evidence type="ECO:0000313" key="3">
    <source>
        <dbReference type="EMBL" id="PLO68511.1"/>
    </source>
</evidence>
<dbReference type="InterPro" id="IPR050769">
    <property type="entry name" value="NAT_camello-type"/>
</dbReference>
<reference evidence="3 4" key="2">
    <citation type="submission" date="2018-01" db="EMBL/GenBank/DDBJ databases">
        <title>Genomic study of Klebsiella pneumoniae.</title>
        <authorList>
            <person name="Yang Y."/>
            <person name="Bicalho R."/>
        </authorList>
    </citation>
    <scope>NUCLEOTIDE SEQUENCE [LARGE SCALE GENOMIC DNA]</scope>
    <source>
        <strain evidence="3 4">A10</strain>
    </source>
</reference>
<dbReference type="Gene3D" id="3.40.630.30">
    <property type="match status" value="1"/>
</dbReference>
<proteinExistence type="predicted"/>
<accession>A0A2J5PR05</accession>
<evidence type="ECO:0000259" key="2">
    <source>
        <dbReference type="PROSITE" id="PS51186"/>
    </source>
</evidence>
<dbReference type="PANTHER" id="PTHR13947:SF37">
    <property type="entry name" value="LD18367P"/>
    <property type="match status" value="1"/>
</dbReference>
<dbReference type="PROSITE" id="PS51186">
    <property type="entry name" value="GNAT"/>
    <property type="match status" value="1"/>
</dbReference>
<name>A0A2J5PR05_9ENTR</name>
<gene>
    <name evidence="3" type="ORF">CWN49_16360</name>
</gene>